<dbReference type="Proteomes" id="UP000243342">
    <property type="component" value="Unassembled WGS sequence"/>
</dbReference>
<dbReference type="AlphaFoldDB" id="A0A1J7BPF5"/>
<dbReference type="GO" id="GO:0006203">
    <property type="term" value="P:dGTP catabolic process"/>
    <property type="evidence" value="ECO:0007669"/>
    <property type="project" value="TreeGrafter"/>
</dbReference>
<dbReference type="SUPFAM" id="SSF109604">
    <property type="entry name" value="HD-domain/PDEase-like"/>
    <property type="match status" value="1"/>
</dbReference>
<dbReference type="STRING" id="1428644.BIV57_22015"/>
<evidence type="ECO:0000313" key="2">
    <source>
        <dbReference type="EMBL" id="OIV35329.1"/>
    </source>
</evidence>
<accession>A0A1J7BPF5</accession>
<sequence>MIANLGRNGSHRDPVWGVTTRLTPVEEELLTARPVRRLRFVAHAGAAVLTTHQGYSRLEHSLGVLALAAHFAPEDRTARVAALLHDVGHLPFSHTLEGLNGLDHHRLGTDRIRALAPLLAAHGIDAEEVIATEAGERPSVISAPPGALKLDHLESLVRSGLVHGRLDELPARLLARVRVVDGAVETDRATAEVLVGLVEQEAEYHCSWENAAPNAMLRGLVEALLADRPELASEIPGLTDDQLMQLLAEHPSTADGAALLRWEPQRLVLSPDTGIEGAAGYPYGVDRLYLNTPRVDGRPVPLDPARVPHVPARFRVTAAA</sequence>
<gene>
    <name evidence="2" type="ORF">BIV57_22015</name>
</gene>
<feature type="domain" description="HD" evidence="1">
    <location>
        <begin position="57"/>
        <end position="153"/>
    </location>
</feature>
<evidence type="ECO:0000313" key="3">
    <source>
        <dbReference type="Proteomes" id="UP000243342"/>
    </source>
</evidence>
<dbReference type="GO" id="GO:0008832">
    <property type="term" value="F:dGTPase activity"/>
    <property type="evidence" value="ECO:0007669"/>
    <property type="project" value="TreeGrafter"/>
</dbReference>
<dbReference type="InterPro" id="IPR003607">
    <property type="entry name" value="HD/PDEase_dom"/>
</dbReference>
<dbReference type="Pfam" id="PF01966">
    <property type="entry name" value="HD"/>
    <property type="match status" value="1"/>
</dbReference>
<dbReference type="OrthoDB" id="581608at2"/>
<dbReference type="PROSITE" id="PS51831">
    <property type="entry name" value="HD"/>
    <property type="match status" value="1"/>
</dbReference>
<dbReference type="SMART" id="SM00471">
    <property type="entry name" value="HDc"/>
    <property type="match status" value="1"/>
</dbReference>
<dbReference type="Gene3D" id="1.10.3210.10">
    <property type="entry name" value="Hypothetical protein af1432"/>
    <property type="match status" value="1"/>
</dbReference>
<dbReference type="EMBL" id="MLCF01000162">
    <property type="protein sequence ID" value="OIV35329.1"/>
    <property type="molecule type" value="Genomic_DNA"/>
</dbReference>
<keyword evidence="3" id="KW-1185">Reference proteome</keyword>
<reference evidence="2 3" key="1">
    <citation type="submission" date="2016-10" db="EMBL/GenBank/DDBJ databases">
        <title>Genome sequence of Streptomyces gilvigriseus MUSC 26.</title>
        <authorList>
            <person name="Lee L.-H."/>
            <person name="Ser H.-L."/>
        </authorList>
    </citation>
    <scope>NUCLEOTIDE SEQUENCE [LARGE SCALE GENOMIC DNA]</scope>
    <source>
        <strain evidence="2 3">MUSC 26</strain>
    </source>
</reference>
<dbReference type="CDD" id="cd00077">
    <property type="entry name" value="HDc"/>
    <property type="match status" value="1"/>
</dbReference>
<dbReference type="PANTHER" id="PTHR11373">
    <property type="entry name" value="DEOXYNUCLEOSIDE TRIPHOSPHATE TRIPHOSPHOHYDROLASE"/>
    <property type="match status" value="1"/>
</dbReference>
<evidence type="ECO:0000259" key="1">
    <source>
        <dbReference type="PROSITE" id="PS51831"/>
    </source>
</evidence>
<dbReference type="RefSeq" id="WP_071658686.1">
    <property type="nucleotide sequence ID" value="NZ_MLCF01000162.1"/>
</dbReference>
<dbReference type="InterPro" id="IPR050135">
    <property type="entry name" value="dGTPase-like"/>
</dbReference>
<name>A0A1J7BPF5_9ACTN</name>
<proteinExistence type="predicted"/>
<protein>
    <recommendedName>
        <fullName evidence="1">HD domain-containing protein</fullName>
    </recommendedName>
</protein>
<dbReference type="PANTHER" id="PTHR11373:SF4">
    <property type="entry name" value="DEOXYNUCLEOSIDE TRIPHOSPHATE TRIPHOSPHOHYDROLASE SAMHD1"/>
    <property type="match status" value="1"/>
</dbReference>
<dbReference type="InterPro" id="IPR006674">
    <property type="entry name" value="HD_domain"/>
</dbReference>
<organism evidence="2 3">
    <name type="scientific">Mangrovactinospora gilvigrisea</name>
    <dbReference type="NCBI Taxonomy" id="1428644"/>
    <lineage>
        <taxon>Bacteria</taxon>
        <taxon>Bacillati</taxon>
        <taxon>Actinomycetota</taxon>
        <taxon>Actinomycetes</taxon>
        <taxon>Kitasatosporales</taxon>
        <taxon>Streptomycetaceae</taxon>
        <taxon>Mangrovactinospora</taxon>
    </lineage>
</organism>
<comment type="caution">
    <text evidence="2">The sequence shown here is derived from an EMBL/GenBank/DDBJ whole genome shotgun (WGS) entry which is preliminary data.</text>
</comment>